<dbReference type="InterPro" id="IPR007837">
    <property type="entry name" value="DinB"/>
</dbReference>
<proteinExistence type="inferred from homology"/>
<protein>
    <submittedName>
        <fullName evidence="3">DinB family protein</fullName>
    </submittedName>
</protein>
<organism evidence="3 4">
    <name type="scientific">Chryseobacterium suipulveris</name>
    <dbReference type="NCBI Taxonomy" id="2929800"/>
    <lineage>
        <taxon>Bacteria</taxon>
        <taxon>Pseudomonadati</taxon>
        <taxon>Bacteroidota</taxon>
        <taxon>Flavobacteriia</taxon>
        <taxon>Flavobacteriales</taxon>
        <taxon>Weeksellaceae</taxon>
        <taxon>Chryseobacterium group</taxon>
        <taxon>Chryseobacterium</taxon>
    </lineage>
</organism>
<dbReference type="EMBL" id="CP094532">
    <property type="protein sequence ID" value="UOE41161.1"/>
    <property type="molecule type" value="Genomic_DNA"/>
</dbReference>
<evidence type="ECO:0000256" key="2">
    <source>
        <dbReference type="ARBA" id="ARBA00022723"/>
    </source>
</evidence>
<dbReference type="Gene3D" id="1.20.120.450">
    <property type="entry name" value="dinb family like domain"/>
    <property type="match status" value="1"/>
</dbReference>
<dbReference type="Proteomes" id="UP000831460">
    <property type="component" value="Chromosome"/>
</dbReference>
<dbReference type="RefSeq" id="WP_243549643.1">
    <property type="nucleotide sequence ID" value="NZ_CP094532.1"/>
</dbReference>
<reference evidence="3 4" key="1">
    <citation type="submission" date="2022-03" db="EMBL/GenBank/DDBJ databases">
        <title>Chryseobacterium sp. isolated from particulate matters in swine house.</title>
        <authorList>
            <person name="Won M."/>
            <person name="Kim S.-J."/>
            <person name="Kwon S.-W."/>
        </authorList>
    </citation>
    <scope>NUCLEOTIDE SEQUENCE [LARGE SCALE GENOMIC DNA]</scope>
    <source>
        <strain evidence="3 4">SC2-2</strain>
    </source>
</reference>
<comment type="similarity">
    <text evidence="1">Belongs to the DinB family.</text>
</comment>
<dbReference type="SUPFAM" id="SSF109854">
    <property type="entry name" value="DinB/YfiT-like putative metalloenzymes"/>
    <property type="match status" value="1"/>
</dbReference>
<accession>A0ABY4BTJ3</accession>
<keyword evidence="4" id="KW-1185">Reference proteome</keyword>
<name>A0ABY4BTJ3_9FLAO</name>
<evidence type="ECO:0000256" key="1">
    <source>
        <dbReference type="ARBA" id="ARBA00008635"/>
    </source>
</evidence>
<evidence type="ECO:0000313" key="3">
    <source>
        <dbReference type="EMBL" id="UOE41161.1"/>
    </source>
</evidence>
<evidence type="ECO:0000313" key="4">
    <source>
        <dbReference type="Proteomes" id="UP000831460"/>
    </source>
</evidence>
<dbReference type="Pfam" id="PF05163">
    <property type="entry name" value="DinB"/>
    <property type="match status" value="1"/>
</dbReference>
<gene>
    <name evidence="3" type="ORF">MTP09_00515</name>
</gene>
<keyword evidence="2" id="KW-0479">Metal-binding</keyword>
<sequence length="167" mass="19127">MIKQGLLNEFNYEAENTRKLLKAIPDSALDYRPQPHLWSVAQLASHIANIYTWFDGTFNYDTFDIGNLERVEYDLTSAADILAKFEGHYQEAKKVLENSDESTYMNDWKMVAGENVLIPASPKIAMVRGFLFNHLYHHRGELVAHLRAAGYPVPGLYGPTYEDSQKR</sequence>
<dbReference type="InterPro" id="IPR034660">
    <property type="entry name" value="DinB/YfiT-like"/>
</dbReference>